<organism evidence="6">
    <name type="scientific">Brachypodium distachyon</name>
    <name type="common">Purple false brome</name>
    <name type="synonym">Trachynia distachya</name>
    <dbReference type="NCBI Taxonomy" id="15368"/>
    <lineage>
        <taxon>Eukaryota</taxon>
        <taxon>Viridiplantae</taxon>
        <taxon>Streptophyta</taxon>
        <taxon>Embryophyta</taxon>
        <taxon>Tracheophyta</taxon>
        <taxon>Spermatophyta</taxon>
        <taxon>Magnoliopsida</taxon>
        <taxon>Liliopsida</taxon>
        <taxon>Poales</taxon>
        <taxon>Poaceae</taxon>
        <taxon>BOP clade</taxon>
        <taxon>Pooideae</taxon>
        <taxon>Stipodae</taxon>
        <taxon>Brachypodieae</taxon>
        <taxon>Brachypodium</taxon>
    </lineage>
</organism>
<proteinExistence type="inferred from homology"/>
<evidence type="ECO:0000256" key="4">
    <source>
        <dbReference type="SAM" id="MobiDB-lite"/>
    </source>
</evidence>
<dbReference type="GO" id="GO:0030880">
    <property type="term" value="C:RNA polymerase complex"/>
    <property type="evidence" value="ECO:0007669"/>
    <property type="project" value="InterPro"/>
</dbReference>
<evidence type="ECO:0000256" key="3">
    <source>
        <dbReference type="ARBA" id="ARBA00025724"/>
    </source>
</evidence>
<dbReference type="PANTHER" id="PTHR21297">
    <property type="entry name" value="DNA-DIRECTED RNA POLYMERASE II"/>
    <property type="match status" value="1"/>
</dbReference>
<feature type="compositionally biased region" description="Gly residues" evidence="4">
    <location>
        <begin position="192"/>
        <end position="207"/>
    </location>
</feature>
<keyword evidence="2" id="KW-0539">Nucleus</keyword>
<feature type="domain" description="RNA polymerase Rpb4/RPC9 core" evidence="5">
    <location>
        <begin position="226"/>
        <end position="343"/>
    </location>
</feature>
<reference evidence="6 7" key="1">
    <citation type="journal article" date="2010" name="Nature">
        <title>Genome sequencing and analysis of the model grass Brachypodium distachyon.</title>
        <authorList>
            <consortium name="International Brachypodium Initiative"/>
        </authorList>
    </citation>
    <scope>NUCLEOTIDE SEQUENCE [LARGE SCALE GENOMIC DNA]</scope>
    <source>
        <strain evidence="6">Bd21</strain>
        <strain evidence="7">cv. Bd21</strain>
    </source>
</reference>
<name>A0A2K2D5E2_BRADI</name>
<dbReference type="SUPFAM" id="SSF47819">
    <property type="entry name" value="HRDC-like"/>
    <property type="match status" value="1"/>
</dbReference>
<dbReference type="AlphaFoldDB" id="A0A2K2D5E2"/>
<comment type="similarity">
    <text evidence="3">Belongs to the eukaryotic RPB4 RNA polymerase subunit family.</text>
</comment>
<feature type="region of interest" description="Disordered" evidence="4">
    <location>
        <begin position="110"/>
        <end position="215"/>
    </location>
</feature>
<dbReference type="Gene3D" id="1.20.1250.40">
    <property type="match status" value="1"/>
</dbReference>
<dbReference type="GO" id="GO:0000166">
    <property type="term" value="F:nucleotide binding"/>
    <property type="evidence" value="ECO:0007669"/>
    <property type="project" value="InterPro"/>
</dbReference>
<dbReference type="STRING" id="15368.A0A2K2D5E2"/>
<dbReference type="Proteomes" id="UP000008810">
    <property type="component" value="Chromosome 3"/>
</dbReference>
<reference evidence="6" key="2">
    <citation type="submission" date="2017-06" db="EMBL/GenBank/DDBJ databases">
        <title>WGS assembly of Brachypodium distachyon.</title>
        <authorList>
            <consortium name="The International Brachypodium Initiative"/>
            <person name="Lucas S."/>
            <person name="Harmon-Smith M."/>
            <person name="Lail K."/>
            <person name="Tice H."/>
            <person name="Grimwood J."/>
            <person name="Bruce D."/>
            <person name="Barry K."/>
            <person name="Shu S."/>
            <person name="Lindquist E."/>
            <person name="Wang M."/>
            <person name="Pitluck S."/>
            <person name="Vogel J.P."/>
            <person name="Garvin D.F."/>
            <person name="Mockler T.C."/>
            <person name="Schmutz J."/>
            <person name="Rokhsar D."/>
            <person name="Bevan M.W."/>
        </authorList>
    </citation>
    <scope>NUCLEOTIDE SEQUENCE</scope>
    <source>
        <strain evidence="6">Bd21</strain>
    </source>
</reference>
<dbReference type="InterPro" id="IPR005574">
    <property type="entry name" value="Rpb4/RPC9"/>
</dbReference>
<protein>
    <recommendedName>
        <fullName evidence="5">RNA polymerase Rpb4/RPC9 core domain-containing protein</fullName>
    </recommendedName>
</protein>
<dbReference type="OrthoDB" id="2186918at2759"/>
<dbReference type="Gramene" id="PNT69493">
    <property type="protein sequence ID" value="PNT69493"/>
    <property type="gene ID" value="BRADI_3g56497v3"/>
</dbReference>
<reference evidence="7" key="3">
    <citation type="submission" date="2018-08" db="UniProtKB">
        <authorList>
            <consortium name="EnsemblPlants"/>
        </authorList>
    </citation>
    <scope>IDENTIFICATION</scope>
    <source>
        <strain evidence="7">cv. Bd21</strain>
    </source>
</reference>
<dbReference type="GO" id="GO:0006352">
    <property type="term" value="P:DNA-templated transcription initiation"/>
    <property type="evidence" value="ECO:0007669"/>
    <property type="project" value="InterPro"/>
</dbReference>
<dbReference type="Pfam" id="PF03874">
    <property type="entry name" value="RNA_pol_Rpb4"/>
    <property type="match status" value="1"/>
</dbReference>
<evidence type="ECO:0000313" key="7">
    <source>
        <dbReference type="EnsemblPlants" id="PNT69493"/>
    </source>
</evidence>
<dbReference type="EnsemblPlants" id="PNT69493">
    <property type="protein sequence ID" value="PNT69493"/>
    <property type="gene ID" value="BRADI_3g56497v3"/>
</dbReference>
<accession>A0A2K2D5E2</accession>
<evidence type="ECO:0000256" key="2">
    <source>
        <dbReference type="ARBA" id="ARBA00023242"/>
    </source>
</evidence>
<dbReference type="InterPro" id="IPR045222">
    <property type="entry name" value="Rpb4-like"/>
</dbReference>
<feature type="compositionally biased region" description="Polar residues" evidence="4">
    <location>
        <begin position="119"/>
        <end position="131"/>
    </location>
</feature>
<dbReference type="GO" id="GO:0030422">
    <property type="term" value="P:siRNA processing"/>
    <property type="evidence" value="ECO:0000318"/>
    <property type="project" value="GO_Central"/>
</dbReference>
<dbReference type="EMBL" id="CM000882">
    <property type="protein sequence ID" value="PNT69493.1"/>
    <property type="molecule type" value="Genomic_DNA"/>
</dbReference>
<keyword evidence="8" id="KW-1185">Reference proteome</keyword>
<dbReference type="InterPro" id="IPR010997">
    <property type="entry name" value="HRDC-like_sf"/>
</dbReference>
<dbReference type="InterPro" id="IPR006590">
    <property type="entry name" value="RNA_pol_Rpb4/RPC9_core"/>
</dbReference>
<evidence type="ECO:0000313" key="6">
    <source>
        <dbReference type="EMBL" id="PNT69493.1"/>
    </source>
</evidence>
<sequence length="357" mass="39084">MKPTMMQTNRPALQGLRREPNPARAALRRRRIPQPQLFLTVEMLCRGRIRRRRRLSGMYSSEGGRETKPSAWDLWSQQFVGTGTSTRTWFQEKILTVHLFGLLGAAPTASAPWKLDPKQTGTPNGRQNISANAPIVLSDSDSDSEGFREEPTPTHSKSNGKASSDSLKTGGKASSDSLKTGGKASSFSNGEAGKGGKTFSAGKGGKGSASTAMPAKSDAELKLELDMPSNSRILMNCEATELLQQIHEHMAILSEDPKIKIPESFDRTFQFAKEGNHFTSAKSVKEVLDPLKKSGVTDGEICMIANIGPETIEEVYALVPSLKVTVFCWHVKYSTVISKLTYLHIISETTDTLWILD</sequence>
<dbReference type="SMART" id="SM00657">
    <property type="entry name" value="RPOL4c"/>
    <property type="match status" value="1"/>
</dbReference>
<gene>
    <name evidence="7" type="primary">LOC104583855</name>
    <name evidence="6" type="ORF">BRADI_3g56497v3</name>
</gene>
<evidence type="ECO:0000259" key="5">
    <source>
        <dbReference type="SMART" id="SM00657"/>
    </source>
</evidence>
<dbReference type="InterPro" id="IPR038324">
    <property type="entry name" value="Rpb4/RPC9_sf"/>
</dbReference>
<dbReference type="ExpressionAtlas" id="A0A2K2D5E2">
    <property type="expression patterns" value="baseline"/>
</dbReference>
<dbReference type="GO" id="GO:0005634">
    <property type="term" value="C:nucleus"/>
    <property type="evidence" value="ECO:0007669"/>
    <property type="project" value="UniProtKB-SubCell"/>
</dbReference>
<feature type="compositionally biased region" description="Polar residues" evidence="4">
    <location>
        <begin position="153"/>
        <end position="189"/>
    </location>
</feature>
<evidence type="ECO:0000313" key="8">
    <source>
        <dbReference type="Proteomes" id="UP000008810"/>
    </source>
</evidence>
<evidence type="ECO:0000256" key="1">
    <source>
        <dbReference type="ARBA" id="ARBA00004123"/>
    </source>
</evidence>
<comment type="subcellular location">
    <subcellularLocation>
        <location evidence="1">Nucleus</location>
    </subcellularLocation>
</comment>